<gene>
    <name evidence="1" type="ORF">C474_00692</name>
</gene>
<protein>
    <submittedName>
        <fullName evidence="1">Flagellin N-terminal-like domain-containing protein</fullName>
    </submittedName>
</protein>
<name>M0DJ36_HALPD</name>
<organism evidence="1 2">
    <name type="scientific">Halogeometricum pallidum JCM 14848</name>
    <dbReference type="NCBI Taxonomy" id="1227487"/>
    <lineage>
        <taxon>Archaea</taxon>
        <taxon>Methanobacteriati</taxon>
        <taxon>Methanobacteriota</taxon>
        <taxon>Stenosarchaea group</taxon>
        <taxon>Halobacteria</taxon>
        <taxon>Halobacteriales</taxon>
        <taxon>Haloferacaceae</taxon>
        <taxon>Halogeometricum</taxon>
    </lineage>
</organism>
<reference evidence="1 2" key="1">
    <citation type="journal article" date="2014" name="PLoS Genet.">
        <title>Phylogenetically driven sequencing of extremely halophilic archaea reveals strategies for static and dynamic osmo-response.</title>
        <authorList>
            <person name="Becker E.A."/>
            <person name="Seitzer P.M."/>
            <person name="Tritt A."/>
            <person name="Larsen D."/>
            <person name="Krusor M."/>
            <person name="Yao A.I."/>
            <person name="Wu D."/>
            <person name="Madern D."/>
            <person name="Eisen J.A."/>
            <person name="Darling A.E."/>
            <person name="Facciotti M.T."/>
        </authorList>
    </citation>
    <scope>NUCLEOTIDE SEQUENCE [LARGE SCALE GENOMIC DNA]</scope>
    <source>
        <strain evidence="1 2">JCM 14848</strain>
    </source>
</reference>
<keyword evidence="1" id="KW-0969">Cilium</keyword>
<accession>M0DJ36</accession>
<keyword evidence="2" id="KW-1185">Reference proteome</keyword>
<dbReference type="Proteomes" id="UP000011513">
    <property type="component" value="Unassembled WGS sequence"/>
</dbReference>
<keyword evidence="1" id="KW-0282">Flagellum</keyword>
<evidence type="ECO:0000313" key="1">
    <source>
        <dbReference type="EMBL" id="ELZ34833.1"/>
    </source>
</evidence>
<dbReference type="AlphaFoldDB" id="M0DJ36"/>
<dbReference type="EMBL" id="AOIV01000003">
    <property type="protein sequence ID" value="ELZ34833.1"/>
    <property type="molecule type" value="Genomic_DNA"/>
</dbReference>
<dbReference type="eggNOG" id="arCOG02416">
    <property type="taxonomic scope" value="Archaea"/>
</dbReference>
<comment type="caution">
    <text evidence="1">The sequence shown here is derived from an EMBL/GenBank/DDBJ whole genome shotgun (WGS) entry which is preliminary data.</text>
</comment>
<keyword evidence="1" id="KW-0966">Cell projection</keyword>
<evidence type="ECO:0000313" key="2">
    <source>
        <dbReference type="Proteomes" id="UP000011513"/>
    </source>
</evidence>
<proteinExistence type="predicted"/>
<sequence length="56" mass="6143">MQTLLYVHVDGGGSDAALRPICEAGQRYFVVVTRADGSTLRMIEILREPTSKSDDC</sequence>
<dbReference type="InParanoid" id="M0DJ36"/>